<dbReference type="CDD" id="cd22667">
    <property type="entry name" value="FHA_NBN"/>
    <property type="match status" value="1"/>
</dbReference>
<dbReference type="Pfam" id="PF00498">
    <property type="entry name" value="FHA"/>
    <property type="match status" value="1"/>
</dbReference>
<evidence type="ECO:0000256" key="8">
    <source>
        <dbReference type="SAM" id="MobiDB-lite"/>
    </source>
</evidence>
<feature type="domain" description="FHA" evidence="9">
    <location>
        <begin position="22"/>
        <end position="80"/>
    </location>
</feature>
<keyword evidence="11" id="KW-1185">Reference proteome</keyword>
<dbReference type="SMART" id="SM00240">
    <property type="entry name" value="FHA"/>
    <property type="match status" value="1"/>
</dbReference>
<name>A0A564XVG0_HYMDI</name>
<dbReference type="Gene3D" id="3.40.50.10980">
    <property type="entry name" value="Nibrin, BRCT2 domain"/>
    <property type="match status" value="1"/>
</dbReference>
<dbReference type="Proteomes" id="UP000321570">
    <property type="component" value="Unassembled WGS sequence"/>
</dbReference>
<protein>
    <recommendedName>
        <fullName evidence="9">FHA domain-containing protein</fullName>
    </recommendedName>
</protein>
<gene>
    <name evidence="10" type="ORF">WMSIL1_LOCUS565</name>
</gene>
<evidence type="ECO:0000259" key="9">
    <source>
        <dbReference type="PROSITE" id="PS50006"/>
    </source>
</evidence>
<organism evidence="10 11">
    <name type="scientific">Hymenolepis diminuta</name>
    <name type="common">Rat tapeworm</name>
    <dbReference type="NCBI Taxonomy" id="6216"/>
    <lineage>
        <taxon>Eukaryota</taxon>
        <taxon>Metazoa</taxon>
        <taxon>Spiralia</taxon>
        <taxon>Lophotrochozoa</taxon>
        <taxon>Platyhelminthes</taxon>
        <taxon>Cestoda</taxon>
        <taxon>Eucestoda</taxon>
        <taxon>Cyclophyllidea</taxon>
        <taxon>Hymenolepididae</taxon>
        <taxon>Hymenolepis</taxon>
    </lineage>
</organism>
<dbReference type="InterPro" id="IPR043014">
    <property type="entry name" value="Nibrin_BRCT2_sf"/>
</dbReference>
<evidence type="ECO:0000256" key="1">
    <source>
        <dbReference type="ARBA" id="ARBA00004123"/>
    </source>
</evidence>
<feature type="compositionally biased region" description="Polar residues" evidence="8">
    <location>
        <begin position="412"/>
        <end position="427"/>
    </location>
</feature>
<dbReference type="PANTHER" id="PTHR12162">
    <property type="entry name" value="NIBRIN-RELATED"/>
    <property type="match status" value="1"/>
</dbReference>
<dbReference type="InterPro" id="IPR008984">
    <property type="entry name" value="SMAD_FHA_dom_sf"/>
</dbReference>
<dbReference type="GO" id="GO:0007095">
    <property type="term" value="P:mitotic G2 DNA damage checkpoint signaling"/>
    <property type="evidence" value="ECO:0007669"/>
    <property type="project" value="InterPro"/>
</dbReference>
<dbReference type="GO" id="GO:0003684">
    <property type="term" value="F:damaged DNA binding"/>
    <property type="evidence" value="ECO:0007669"/>
    <property type="project" value="TreeGrafter"/>
</dbReference>
<dbReference type="Gene3D" id="2.60.200.20">
    <property type="match status" value="1"/>
</dbReference>
<dbReference type="GO" id="GO:0005694">
    <property type="term" value="C:chromosome"/>
    <property type="evidence" value="ECO:0007669"/>
    <property type="project" value="UniProtKB-SubCell"/>
</dbReference>
<feature type="compositionally biased region" description="Basic and acidic residues" evidence="8">
    <location>
        <begin position="428"/>
        <end position="440"/>
    </location>
</feature>
<accession>A0A564XVG0</accession>
<dbReference type="AlphaFoldDB" id="A0A564XVG0"/>
<dbReference type="InterPro" id="IPR040227">
    <property type="entry name" value="Nibrin-rel"/>
</dbReference>
<evidence type="ECO:0000256" key="2">
    <source>
        <dbReference type="ARBA" id="ARBA00004286"/>
    </source>
</evidence>
<proteinExistence type="inferred from homology"/>
<evidence type="ECO:0000256" key="4">
    <source>
        <dbReference type="ARBA" id="ARBA00022763"/>
    </source>
</evidence>
<evidence type="ECO:0000313" key="10">
    <source>
        <dbReference type="EMBL" id="VUZ39012.1"/>
    </source>
</evidence>
<sequence>MWIVTKKNDASYKRLLLTNHEYTVGRAETDFIILDRSVSRLHAKIFISYPEEGVDNALILPVMKVTDLSRFGTFLNTTRLYSNISTEIPPNSEITFGVQSGFTLLVEFFPLNILLSSVSPKIKSELRPEICSLGGKILSEWTEECNLLVMSRLIVTHKVLCCLLRGIDVVTPEYLNALKNSHSNKNFSYPDPSMYMPRIEEKGFSNADSPKFRANPNRYHVFTGKTFIFLSETKFQRFNLLLNLSSAKSFCVPEKLSLSRKYFMDLFGSNSDPCLVYESESVNSRHDLAYSVLEENFNRRPILDQEISLAIIDSSCEVYCNATRSCPIVSDIKSLNTSSEYSSCNVESYNSVISRRASLFKRPRVDSSDGNTETGLLESASKRHCRRTPLLPPSTRSANPTKKLSRILVPDTEQTNTQTNPLTTHNSPIKEEMEKKEKQPSVRASFAPKIPFGVNQNENIRIGSEEEKNEDGSILDAFDSLPPFVSKLKKKKAYSQVEKSASKTLCDIPNEEYNTGKKFDFDGDEVTEDDSILGAFDSMPSFSSILKKKTTPQLEKSPIIDIETSVGKESVARNNTTLKPCNEVSILSPQIKRSPLTRRNYEFSADDKVNILSVENSCSQLLQNPPTSTDGFLSKQLGQKMMIRIGASKEFKSANEESVIVPIKLYPLIKNTSGCYPNRPRILPDRSPANFKRFVKVRG</sequence>
<comment type="subcellular location">
    <subcellularLocation>
        <location evidence="2">Chromosome</location>
    </subcellularLocation>
    <subcellularLocation>
        <location evidence="1">Nucleus</location>
    </subcellularLocation>
</comment>
<evidence type="ECO:0000256" key="6">
    <source>
        <dbReference type="ARBA" id="ARBA00023242"/>
    </source>
</evidence>
<dbReference type="SUPFAM" id="SSF49879">
    <property type="entry name" value="SMAD/FHA domain"/>
    <property type="match status" value="1"/>
</dbReference>
<dbReference type="Pfam" id="PF16508">
    <property type="entry name" value="NIBRIN_BRCT_II"/>
    <property type="match status" value="1"/>
</dbReference>
<evidence type="ECO:0000313" key="11">
    <source>
        <dbReference type="Proteomes" id="UP000321570"/>
    </source>
</evidence>
<keyword evidence="5" id="KW-0234">DNA repair</keyword>
<keyword evidence="6" id="KW-0539">Nucleus</keyword>
<comment type="similarity">
    <text evidence="7">Belongs to the Nibrin family.</text>
</comment>
<evidence type="ECO:0000256" key="7">
    <source>
        <dbReference type="ARBA" id="ARBA00044757"/>
    </source>
</evidence>
<dbReference type="InterPro" id="IPR032429">
    <property type="entry name" value="Nibrin_BRCT2"/>
</dbReference>
<dbReference type="Gene3D" id="3.40.50.10190">
    <property type="entry name" value="BRCT domain"/>
    <property type="match status" value="1"/>
</dbReference>
<dbReference type="PANTHER" id="PTHR12162:SF0">
    <property type="entry name" value="NIBRIN"/>
    <property type="match status" value="1"/>
</dbReference>
<dbReference type="InterPro" id="IPR000253">
    <property type="entry name" value="FHA_dom"/>
</dbReference>
<dbReference type="GO" id="GO:0000724">
    <property type="term" value="P:double-strand break repair via homologous recombination"/>
    <property type="evidence" value="ECO:0007669"/>
    <property type="project" value="TreeGrafter"/>
</dbReference>
<dbReference type="PROSITE" id="PS50006">
    <property type="entry name" value="FHA_DOMAIN"/>
    <property type="match status" value="1"/>
</dbReference>
<keyword evidence="4" id="KW-0227">DNA damage</keyword>
<dbReference type="CDD" id="cd17741">
    <property type="entry name" value="BRCT_nibrin"/>
    <property type="match status" value="1"/>
</dbReference>
<dbReference type="InterPro" id="IPR036420">
    <property type="entry name" value="BRCT_dom_sf"/>
</dbReference>
<evidence type="ECO:0000256" key="3">
    <source>
        <dbReference type="ARBA" id="ARBA00022454"/>
    </source>
</evidence>
<keyword evidence="3" id="KW-0158">Chromosome</keyword>
<dbReference type="GO" id="GO:0030870">
    <property type="term" value="C:Mre11 complex"/>
    <property type="evidence" value="ECO:0007669"/>
    <property type="project" value="InterPro"/>
</dbReference>
<dbReference type="SUPFAM" id="SSF52113">
    <property type="entry name" value="BRCT domain"/>
    <property type="match status" value="1"/>
</dbReference>
<dbReference type="EMBL" id="CABIJS010000011">
    <property type="protein sequence ID" value="VUZ39012.1"/>
    <property type="molecule type" value="Genomic_DNA"/>
</dbReference>
<feature type="region of interest" description="Disordered" evidence="8">
    <location>
        <begin position="364"/>
        <end position="445"/>
    </location>
</feature>
<reference evidence="10 11" key="1">
    <citation type="submission" date="2019-07" db="EMBL/GenBank/DDBJ databases">
        <authorList>
            <person name="Jastrzebski P J."/>
            <person name="Paukszto L."/>
            <person name="Jastrzebski P J."/>
        </authorList>
    </citation>
    <scope>NUCLEOTIDE SEQUENCE [LARGE SCALE GENOMIC DNA]</scope>
    <source>
        <strain evidence="10 11">WMS-il1</strain>
    </source>
</reference>
<evidence type="ECO:0000256" key="5">
    <source>
        <dbReference type="ARBA" id="ARBA00023204"/>
    </source>
</evidence>